<dbReference type="NCBIfam" id="NF006129">
    <property type="entry name" value="PRK08273.1"/>
    <property type="match status" value="1"/>
</dbReference>
<reference evidence="7 8" key="1">
    <citation type="submission" date="2019-01" db="EMBL/GenBank/DDBJ databases">
        <title>Egibacter rhizosphaerae EGI 80759T.</title>
        <authorList>
            <person name="Chen D.-D."/>
            <person name="Tian Y."/>
            <person name="Jiao J.-Y."/>
            <person name="Zhang X.-T."/>
            <person name="Zhang Y.-G."/>
            <person name="Zhang Y."/>
            <person name="Xiao M."/>
            <person name="Shu W.-S."/>
            <person name="Li W.-J."/>
        </authorList>
    </citation>
    <scope>NUCLEOTIDE SEQUENCE [LARGE SCALE GENOMIC DNA]</scope>
    <source>
        <strain evidence="7 8">EGI 80759</strain>
    </source>
</reference>
<organism evidence="7 8">
    <name type="scientific">Egibacter rhizosphaerae</name>
    <dbReference type="NCBI Taxonomy" id="1670831"/>
    <lineage>
        <taxon>Bacteria</taxon>
        <taxon>Bacillati</taxon>
        <taxon>Actinomycetota</taxon>
        <taxon>Nitriliruptoria</taxon>
        <taxon>Egibacterales</taxon>
        <taxon>Egibacteraceae</taxon>
        <taxon>Egibacter</taxon>
    </lineage>
</organism>
<comment type="similarity">
    <text evidence="1 3">Belongs to the TPP enzyme family.</text>
</comment>
<proteinExistence type="inferred from homology"/>
<dbReference type="CDD" id="cd02014">
    <property type="entry name" value="TPP_POX"/>
    <property type="match status" value="1"/>
</dbReference>
<dbReference type="EMBL" id="CP036402">
    <property type="protein sequence ID" value="QBI18400.1"/>
    <property type="molecule type" value="Genomic_DNA"/>
</dbReference>
<evidence type="ECO:0000313" key="8">
    <source>
        <dbReference type="Proteomes" id="UP000291469"/>
    </source>
</evidence>
<dbReference type="InterPro" id="IPR047212">
    <property type="entry name" value="TPP_POXB-like"/>
</dbReference>
<dbReference type="InterPro" id="IPR012000">
    <property type="entry name" value="Thiamin_PyroP_enz_cen_dom"/>
</dbReference>
<dbReference type="CDD" id="cd07039">
    <property type="entry name" value="TPP_PYR_POX"/>
    <property type="match status" value="1"/>
</dbReference>
<evidence type="ECO:0000256" key="3">
    <source>
        <dbReference type="RuleBase" id="RU362132"/>
    </source>
</evidence>
<evidence type="ECO:0000259" key="4">
    <source>
        <dbReference type="Pfam" id="PF00205"/>
    </source>
</evidence>
<dbReference type="SUPFAM" id="SSF52467">
    <property type="entry name" value="DHS-like NAD/FAD-binding domain"/>
    <property type="match status" value="1"/>
</dbReference>
<dbReference type="KEGG" id="erz:ER308_01645"/>
<feature type="domain" description="Thiamine pyrophosphate enzyme N-terminal TPP-binding" evidence="6">
    <location>
        <begin position="4"/>
        <end position="120"/>
    </location>
</feature>
<dbReference type="AlphaFoldDB" id="A0A411YB10"/>
<dbReference type="Pfam" id="PF02776">
    <property type="entry name" value="TPP_enzyme_N"/>
    <property type="match status" value="1"/>
</dbReference>
<dbReference type="Pfam" id="PF00205">
    <property type="entry name" value="TPP_enzyme_M"/>
    <property type="match status" value="1"/>
</dbReference>
<name>A0A411YB10_9ACTN</name>
<evidence type="ECO:0000259" key="6">
    <source>
        <dbReference type="Pfam" id="PF02776"/>
    </source>
</evidence>
<dbReference type="PANTHER" id="PTHR42981:SF2">
    <property type="entry name" value="PYRUVATE DEHYDROGENASE [UBIQUINONE]"/>
    <property type="match status" value="1"/>
</dbReference>
<dbReference type="GO" id="GO:0030976">
    <property type="term" value="F:thiamine pyrophosphate binding"/>
    <property type="evidence" value="ECO:0007669"/>
    <property type="project" value="InterPro"/>
</dbReference>
<dbReference type="GO" id="GO:0000287">
    <property type="term" value="F:magnesium ion binding"/>
    <property type="evidence" value="ECO:0007669"/>
    <property type="project" value="InterPro"/>
</dbReference>
<gene>
    <name evidence="7" type="ORF">ER308_01645</name>
</gene>
<dbReference type="Gene3D" id="3.40.50.970">
    <property type="match status" value="2"/>
</dbReference>
<dbReference type="InterPro" id="IPR029061">
    <property type="entry name" value="THDP-binding"/>
</dbReference>
<sequence>MAENVSDRILERLSQWGVERVYSYPGDGFNALLGALQRRGNDPMFVQTRHEEMSAFMATAHAKWTGQAGVCMATSGPGAIHLLNGLYDAKLDHQPVVAIVGQTNMSALGGDYQQEVDLLSLFKDVAGYLQMVGTSEQIPAVLDRAFRVALSERTVAVLVVPADVQEMEYQPPTHEFKMVPGSLGWSRSRVLPEPSEVQRAARILNEGERVGILIGQGARGAAAEVVEVADRLGAGVAKALLGKDVLSDELPFVTGAIGLLGTKPSYDMMMGCDTFLMIGSSLPYTQFLPEFGQARGIQIDIDGRMIGLRYPMEVNLIGDAQSTLAELLPLLERKEDRSWRQEIEDGVARWWDIVEARAMQDAHPLNPQRVFWELSPQLPGNAIVTADSGSAANWYARDLKFREGMRGSLSGTLATMGSAMPYAVAAKFCHPDRPAIALVGDGAMQMNGNAELLTVAKYWQQWSDPRLVVLVLNNSDLNQVTWEMRAMEGVPKFEETQVLPDMNYAEYARLVGLDGIRIDRPDDVADAWRRALGADRPVVIDAVVDPEIPPLPPHVELDDAKAMMRAVLKQDPNAADMIKHAFEGKAQEFLQRG</sequence>
<evidence type="ECO:0000313" key="7">
    <source>
        <dbReference type="EMBL" id="QBI18400.1"/>
    </source>
</evidence>
<dbReference type="InterPro" id="IPR047211">
    <property type="entry name" value="POXB-like"/>
</dbReference>
<dbReference type="Gene3D" id="3.40.50.1220">
    <property type="entry name" value="TPP-binding domain"/>
    <property type="match status" value="1"/>
</dbReference>
<feature type="domain" description="Thiamine pyrophosphate enzyme TPP-binding" evidence="5">
    <location>
        <begin position="387"/>
        <end position="541"/>
    </location>
</feature>
<dbReference type="GO" id="GO:0003824">
    <property type="term" value="F:catalytic activity"/>
    <property type="evidence" value="ECO:0007669"/>
    <property type="project" value="InterPro"/>
</dbReference>
<dbReference type="InterPro" id="IPR000399">
    <property type="entry name" value="TPP-bd_CS"/>
</dbReference>
<dbReference type="RefSeq" id="WP_131153398.1">
    <property type="nucleotide sequence ID" value="NZ_CP036402.1"/>
</dbReference>
<dbReference type="SUPFAM" id="SSF52518">
    <property type="entry name" value="Thiamin diphosphate-binding fold (THDP-binding)"/>
    <property type="match status" value="2"/>
</dbReference>
<dbReference type="InterPro" id="IPR047210">
    <property type="entry name" value="TPP_PYR_POXB-like"/>
</dbReference>
<accession>A0A411YB10</accession>
<dbReference type="Pfam" id="PF02775">
    <property type="entry name" value="TPP_enzyme_C"/>
    <property type="match status" value="1"/>
</dbReference>
<dbReference type="InterPro" id="IPR029035">
    <property type="entry name" value="DHS-like_NAD/FAD-binding_dom"/>
</dbReference>
<keyword evidence="2 3" id="KW-0786">Thiamine pyrophosphate</keyword>
<evidence type="ECO:0000256" key="1">
    <source>
        <dbReference type="ARBA" id="ARBA00007812"/>
    </source>
</evidence>
<dbReference type="OrthoDB" id="4959782at2"/>
<protein>
    <submittedName>
        <fullName evidence="7">Thiamine pyrophosphate-requiring protein</fullName>
    </submittedName>
</protein>
<keyword evidence="8" id="KW-1185">Reference proteome</keyword>
<dbReference type="InterPro" id="IPR011766">
    <property type="entry name" value="TPP_enzyme_TPP-bd"/>
</dbReference>
<dbReference type="Proteomes" id="UP000291469">
    <property type="component" value="Chromosome"/>
</dbReference>
<dbReference type="PANTHER" id="PTHR42981">
    <property type="entry name" value="PYRUVATE DEHYDROGENASE [UBIQUINONE]"/>
    <property type="match status" value="1"/>
</dbReference>
<feature type="domain" description="Thiamine pyrophosphate enzyme central" evidence="4">
    <location>
        <begin position="197"/>
        <end position="327"/>
    </location>
</feature>
<dbReference type="InterPro" id="IPR012001">
    <property type="entry name" value="Thiamin_PyroP_enz_TPP-bd_dom"/>
</dbReference>
<evidence type="ECO:0000256" key="2">
    <source>
        <dbReference type="ARBA" id="ARBA00023052"/>
    </source>
</evidence>
<evidence type="ECO:0000259" key="5">
    <source>
        <dbReference type="Pfam" id="PF02775"/>
    </source>
</evidence>
<dbReference type="PROSITE" id="PS00187">
    <property type="entry name" value="TPP_ENZYMES"/>
    <property type="match status" value="1"/>
</dbReference>